<comment type="caution">
    <text evidence="1">The sequence shown here is derived from an EMBL/GenBank/DDBJ whole genome shotgun (WGS) entry which is preliminary data.</text>
</comment>
<protein>
    <submittedName>
        <fullName evidence="1">Uncharacterized protein</fullName>
    </submittedName>
</protein>
<evidence type="ECO:0000313" key="2">
    <source>
        <dbReference type="Proteomes" id="UP000050525"/>
    </source>
</evidence>
<accession>A0A151M6U9</accession>
<organism evidence="1 2">
    <name type="scientific">Alligator mississippiensis</name>
    <name type="common">American alligator</name>
    <dbReference type="NCBI Taxonomy" id="8496"/>
    <lineage>
        <taxon>Eukaryota</taxon>
        <taxon>Metazoa</taxon>
        <taxon>Chordata</taxon>
        <taxon>Craniata</taxon>
        <taxon>Vertebrata</taxon>
        <taxon>Euteleostomi</taxon>
        <taxon>Archelosauria</taxon>
        <taxon>Archosauria</taxon>
        <taxon>Crocodylia</taxon>
        <taxon>Alligatoridae</taxon>
        <taxon>Alligatorinae</taxon>
        <taxon>Alligator</taxon>
    </lineage>
</organism>
<evidence type="ECO:0000313" key="1">
    <source>
        <dbReference type="EMBL" id="KYO20236.1"/>
    </source>
</evidence>
<name>A0A151M6U9_ALLMI</name>
<keyword evidence="2" id="KW-1185">Reference proteome</keyword>
<proteinExistence type="predicted"/>
<sequence length="96" mass="10260">MSVPYQISTGIRKIDSIGNQLFLADVVDNVADKCLGHACSHSAARRRPGAQPSIVESSRVSLSAQAEKAAAGFHRSFSLFVGFLRELAFYSPASSC</sequence>
<dbReference type="Proteomes" id="UP000050525">
    <property type="component" value="Unassembled WGS sequence"/>
</dbReference>
<dbReference type="AlphaFoldDB" id="A0A151M6U9"/>
<gene>
    <name evidence="1" type="ORF">Y1Q_0010787</name>
</gene>
<dbReference type="EMBL" id="AKHW03006437">
    <property type="protein sequence ID" value="KYO20236.1"/>
    <property type="molecule type" value="Genomic_DNA"/>
</dbReference>
<reference evidence="1 2" key="1">
    <citation type="journal article" date="2012" name="Genome Biol.">
        <title>Sequencing three crocodilian genomes to illuminate the evolution of archosaurs and amniotes.</title>
        <authorList>
            <person name="St John J.A."/>
            <person name="Braun E.L."/>
            <person name="Isberg S.R."/>
            <person name="Miles L.G."/>
            <person name="Chong A.Y."/>
            <person name="Gongora J."/>
            <person name="Dalzell P."/>
            <person name="Moran C."/>
            <person name="Bed'hom B."/>
            <person name="Abzhanov A."/>
            <person name="Burgess S.C."/>
            <person name="Cooksey A.M."/>
            <person name="Castoe T.A."/>
            <person name="Crawford N.G."/>
            <person name="Densmore L.D."/>
            <person name="Drew J.C."/>
            <person name="Edwards S.V."/>
            <person name="Faircloth B.C."/>
            <person name="Fujita M.K."/>
            <person name="Greenwold M.J."/>
            <person name="Hoffmann F.G."/>
            <person name="Howard J.M."/>
            <person name="Iguchi T."/>
            <person name="Janes D.E."/>
            <person name="Khan S.Y."/>
            <person name="Kohno S."/>
            <person name="de Koning A.J."/>
            <person name="Lance S.L."/>
            <person name="McCarthy F.M."/>
            <person name="McCormack J.E."/>
            <person name="Merchant M.E."/>
            <person name="Peterson D.G."/>
            <person name="Pollock D.D."/>
            <person name="Pourmand N."/>
            <person name="Raney B.J."/>
            <person name="Roessler K.A."/>
            <person name="Sanford J.R."/>
            <person name="Sawyer R.H."/>
            <person name="Schmidt C.J."/>
            <person name="Triplett E.W."/>
            <person name="Tuberville T.D."/>
            <person name="Venegas-Anaya M."/>
            <person name="Howard J.T."/>
            <person name="Jarvis E.D."/>
            <person name="Guillette L.J.Jr."/>
            <person name="Glenn T.C."/>
            <person name="Green R.E."/>
            <person name="Ray D.A."/>
        </authorList>
    </citation>
    <scope>NUCLEOTIDE SEQUENCE [LARGE SCALE GENOMIC DNA]</scope>
    <source>
        <strain evidence="1">KSC_2009_1</strain>
    </source>
</reference>